<evidence type="ECO:0000313" key="3">
    <source>
        <dbReference type="Proteomes" id="UP000323000"/>
    </source>
</evidence>
<proteinExistence type="predicted"/>
<gene>
    <name evidence="2" type="ORF">EZV62_005905</name>
</gene>
<feature type="compositionally biased region" description="Basic residues" evidence="1">
    <location>
        <begin position="358"/>
        <end position="368"/>
    </location>
</feature>
<feature type="compositionally biased region" description="Basic and acidic residues" evidence="1">
    <location>
        <begin position="344"/>
        <end position="357"/>
    </location>
</feature>
<accession>A0A5C7IP00</accession>
<sequence length="368" mass="42257">MSRLTLLLPAKLFYCLTKLQHNSNPKMGFFLIISKESSESHLVAVLKKARVITLCISMRILFEASYGFENIRDTLKLDPWTASYGVPEAFPSPAAIEFQSHTLQDFSSFLGSSSPQQRVDFSLSQLYQSQPQYEELVFWERLLKQLPNNEASGSYHSHLPREYPKIIETRLQQTNMEALRRQHFPLPQLQLRIDEDLQLQLQAIMEASQRQHSQLSQQQQLWFNEPPLQENRHEVPPPGSDITLNTGMENKIVWNAISDVYRALQACSSPGADIHWPYGEIDKPLFDIPFFSGKIDSSGLPYNREMDQRLNITHQPMFRIPFYSGKIGSSSLPAPVIDLYLEPSAHDGKPRRRGPDKGKRKPRGPRKQ</sequence>
<dbReference type="Proteomes" id="UP000323000">
    <property type="component" value="Chromosome 2"/>
</dbReference>
<comment type="caution">
    <text evidence="2">The sequence shown here is derived from an EMBL/GenBank/DDBJ whole genome shotgun (WGS) entry which is preliminary data.</text>
</comment>
<dbReference type="OrthoDB" id="10267245at2759"/>
<dbReference type="AlphaFoldDB" id="A0A5C7IP00"/>
<reference evidence="3" key="1">
    <citation type="journal article" date="2019" name="Gigascience">
        <title>De novo genome assembly of the endangered Acer yangbiense, a plant species with extremely small populations endemic to Yunnan Province, China.</title>
        <authorList>
            <person name="Yang J."/>
            <person name="Wariss H.M."/>
            <person name="Tao L."/>
            <person name="Zhang R."/>
            <person name="Yun Q."/>
            <person name="Hollingsworth P."/>
            <person name="Dao Z."/>
            <person name="Luo G."/>
            <person name="Guo H."/>
            <person name="Ma Y."/>
            <person name="Sun W."/>
        </authorList>
    </citation>
    <scope>NUCLEOTIDE SEQUENCE [LARGE SCALE GENOMIC DNA]</scope>
    <source>
        <strain evidence="3">cv. Malutang</strain>
    </source>
</reference>
<organism evidence="2 3">
    <name type="scientific">Acer yangbiense</name>
    <dbReference type="NCBI Taxonomy" id="1000413"/>
    <lineage>
        <taxon>Eukaryota</taxon>
        <taxon>Viridiplantae</taxon>
        <taxon>Streptophyta</taxon>
        <taxon>Embryophyta</taxon>
        <taxon>Tracheophyta</taxon>
        <taxon>Spermatophyta</taxon>
        <taxon>Magnoliopsida</taxon>
        <taxon>eudicotyledons</taxon>
        <taxon>Gunneridae</taxon>
        <taxon>Pentapetalae</taxon>
        <taxon>rosids</taxon>
        <taxon>malvids</taxon>
        <taxon>Sapindales</taxon>
        <taxon>Sapindaceae</taxon>
        <taxon>Hippocastanoideae</taxon>
        <taxon>Acereae</taxon>
        <taxon>Acer</taxon>
    </lineage>
</organism>
<feature type="region of interest" description="Disordered" evidence="1">
    <location>
        <begin position="342"/>
        <end position="368"/>
    </location>
</feature>
<protein>
    <submittedName>
        <fullName evidence="2">Uncharacterized protein</fullName>
    </submittedName>
</protein>
<keyword evidence="3" id="KW-1185">Reference proteome</keyword>
<evidence type="ECO:0000256" key="1">
    <source>
        <dbReference type="SAM" id="MobiDB-lite"/>
    </source>
</evidence>
<name>A0A5C7IP00_9ROSI</name>
<evidence type="ECO:0000313" key="2">
    <source>
        <dbReference type="EMBL" id="TXG70970.1"/>
    </source>
</evidence>
<dbReference type="EMBL" id="VAHF01000002">
    <property type="protein sequence ID" value="TXG70970.1"/>
    <property type="molecule type" value="Genomic_DNA"/>
</dbReference>